<accession>A0ABV5QY21</accession>
<dbReference type="Proteomes" id="UP001589716">
    <property type="component" value="Unassembled WGS sequence"/>
</dbReference>
<feature type="transmembrane region" description="Helical" evidence="1">
    <location>
        <begin position="188"/>
        <end position="209"/>
    </location>
</feature>
<dbReference type="RefSeq" id="WP_345486551.1">
    <property type="nucleotide sequence ID" value="NZ_BAAAWU010000001.1"/>
</dbReference>
<keyword evidence="1" id="KW-0472">Membrane</keyword>
<organism evidence="2 3">
    <name type="scientific">Streptomyces roseoviridis</name>
    <dbReference type="NCBI Taxonomy" id="67361"/>
    <lineage>
        <taxon>Bacteria</taxon>
        <taxon>Bacillati</taxon>
        <taxon>Actinomycetota</taxon>
        <taxon>Actinomycetes</taxon>
        <taxon>Kitasatosporales</taxon>
        <taxon>Streptomycetaceae</taxon>
        <taxon>Streptomyces</taxon>
    </lineage>
</organism>
<reference evidence="2 3" key="1">
    <citation type="submission" date="2024-09" db="EMBL/GenBank/DDBJ databases">
        <authorList>
            <person name="Sun Q."/>
            <person name="Mori K."/>
        </authorList>
    </citation>
    <scope>NUCLEOTIDE SEQUENCE [LARGE SCALE GENOMIC DNA]</scope>
    <source>
        <strain evidence="2 3">JCM 4414</strain>
    </source>
</reference>
<feature type="transmembrane region" description="Helical" evidence="1">
    <location>
        <begin position="221"/>
        <end position="239"/>
    </location>
</feature>
<feature type="transmembrane region" description="Helical" evidence="1">
    <location>
        <begin position="289"/>
        <end position="306"/>
    </location>
</feature>
<feature type="transmembrane region" description="Helical" evidence="1">
    <location>
        <begin position="145"/>
        <end position="176"/>
    </location>
</feature>
<evidence type="ECO:0000313" key="3">
    <source>
        <dbReference type="Proteomes" id="UP001589716"/>
    </source>
</evidence>
<feature type="transmembrane region" description="Helical" evidence="1">
    <location>
        <begin position="21"/>
        <end position="43"/>
    </location>
</feature>
<evidence type="ECO:0008006" key="4">
    <source>
        <dbReference type="Google" id="ProtNLM"/>
    </source>
</evidence>
<keyword evidence="1" id="KW-1133">Transmembrane helix</keyword>
<feature type="transmembrane region" description="Helical" evidence="1">
    <location>
        <begin position="103"/>
        <end position="124"/>
    </location>
</feature>
<keyword evidence="1" id="KW-0812">Transmembrane</keyword>
<comment type="caution">
    <text evidence="2">The sequence shown here is derived from an EMBL/GenBank/DDBJ whole genome shotgun (WGS) entry which is preliminary data.</text>
</comment>
<keyword evidence="3" id="KW-1185">Reference proteome</keyword>
<evidence type="ECO:0000256" key="1">
    <source>
        <dbReference type="SAM" id="Phobius"/>
    </source>
</evidence>
<name>A0ABV5QY21_9ACTN</name>
<sequence>MPSDSRGQTWRRLLRADLRRLFAPRAVRLAALVTSAVTLLFGLSKLALHSTDTAAAWRAAEARFAQVRADAVRYGLPMNEGVGPRLFYDEPRYLMSTMSFADLRTAFTALAAAAVLFGIVAGGADWGSRVMLTLATAEPRRSRLFAARALLVAGISMGTAATAGAVLVPVLLLAAWLRGSTAGLDGSYWAAFGSLYLRGVLLCGLLGLLGYGLAMLTRRSATALGIVFLYLASAGQIFGGRGPRLSEYDMAGLTFAVLNEKPVIPMIASDCIAGPGCEAAHVDLTIADGLVGVVLYVLPVLVLAFWRSTRTDLG</sequence>
<gene>
    <name evidence="2" type="ORF">ACFFTP_26340</name>
</gene>
<evidence type="ECO:0000313" key="2">
    <source>
        <dbReference type="EMBL" id="MFB9557693.1"/>
    </source>
</evidence>
<protein>
    <recommendedName>
        <fullName evidence="4">ABC transporter permease</fullName>
    </recommendedName>
</protein>
<proteinExistence type="predicted"/>
<dbReference type="EMBL" id="JBHMCT010000018">
    <property type="protein sequence ID" value="MFB9557693.1"/>
    <property type="molecule type" value="Genomic_DNA"/>
</dbReference>